<dbReference type="RefSeq" id="XP_035779693.1">
    <property type="nucleotide sequence ID" value="XM_035923800.1"/>
</dbReference>
<dbReference type="GeneID" id="118459936"/>
<evidence type="ECO:0000313" key="2">
    <source>
        <dbReference type="Proteomes" id="UP000069272"/>
    </source>
</evidence>
<accession>A0A182FQY3</accession>
<dbReference type="AlphaFoldDB" id="A0A182FQY3"/>
<reference evidence="1 2" key="1">
    <citation type="journal article" date="2017" name="G3 (Bethesda)">
        <title>The Physical Genome Mapping of Anopheles albimanus Corrected Scaffold Misassemblies and Identified Interarm Rearrangements in Genus Anopheles.</title>
        <authorList>
            <person name="Artemov G.N."/>
            <person name="Peery A.N."/>
            <person name="Jiang X."/>
            <person name="Tu Z."/>
            <person name="Stegniy V.N."/>
            <person name="Sharakhova M.V."/>
            <person name="Sharakhov I.V."/>
        </authorList>
    </citation>
    <scope>NUCLEOTIDE SEQUENCE [LARGE SCALE GENOMIC DNA]</scope>
    <source>
        <strain evidence="1 2">ALBI9_A</strain>
    </source>
</reference>
<dbReference type="EnsemblMetazoa" id="AALB008954-RA">
    <property type="protein sequence ID" value="AALB008954-PA"/>
    <property type="gene ID" value="AALB008954"/>
</dbReference>
<name>A0A182FQY3_ANOAL</name>
<dbReference type="KEGG" id="aali:118459936"/>
<keyword evidence="2" id="KW-1185">Reference proteome</keyword>
<organism evidence="1 2">
    <name type="scientific">Anopheles albimanus</name>
    <name type="common">New world malaria mosquito</name>
    <dbReference type="NCBI Taxonomy" id="7167"/>
    <lineage>
        <taxon>Eukaryota</taxon>
        <taxon>Metazoa</taxon>
        <taxon>Ecdysozoa</taxon>
        <taxon>Arthropoda</taxon>
        <taxon>Hexapoda</taxon>
        <taxon>Insecta</taxon>
        <taxon>Pterygota</taxon>
        <taxon>Neoptera</taxon>
        <taxon>Endopterygota</taxon>
        <taxon>Diptera</taxon>
        <taxon>Nematocera</taxon>
        <taxon>Culicoidea</taxon>
        <taxon>Culicidae</taxon>
        <taxon>Anophelinae</taxon>
        <taxon>Anopheles</taxon>
    </lineage>
</organism>
<dbReference type="VEuPathDB" id="VectorBase:AALB008954"/>
<evidence type="ECO:0000313" key="1">
    <source>
        <dbReference type="EnsemblMetazoa" id="AALB008954-PA"/>
    </source>
</evidence>
<dbReference type="Proteomes" id="UP000069272">
    <property type="component" value="Chromosome 2R"/>
</dbReference>
<reference evidence="1" key="2">
    <citation type="submission" date="2022-08" db="UniProtKB">
        <authorList>
            <consortium name="EnsemblMetazoa"/>
        </authorList>
    </citation>
    <scope>IDENTIFICATION</scope>
    <source>
        <strain evidence="1">STECLA/ALBI9_A</strain>
    </source>
</reference>
<dbReference type="VEuPathDB" id="VectorBase:AALB20_034958"/>
<proteinExistence type="predicted"/>
<protein>
    <submittedName>
        <fullName evidence="1">Uncharacterized protein</fullName>
    </submittedName>
</protein>
<sequence length="222" mass="23507">MYVVSAIFLGLILLANEGSAFFPIITFYPDAQNGALTGSSGRGSSLCRWYNVQPPYMVGSSSQGSSVGTNWGGSLGSIDSLLNALYPINGMGTSASSGQRRPAVVVRVDESTGVSTGGTGLGVNTVPRRGASGVDYYPNAGEDYYYEGGRRAPVMGPQNYGDAATSYDDYSGYYYDDYAEYRAYDWLPAPAWPATSVGGIYERLYGTGTDLPSMCSICAMMG</sequence>